<evidence type="ECO:0000313" key="2">
    <source>
        <dbReference type="EMBL" id="OOK72148.1"/>
    </source>
</evidence>
<evidence type="ECO:0000313" key="4">
    <source>
        <dbReference type="Proteomes" id="UP000189229"/>
    </source>
</evidence>
<reference evidence="3 4" key="1">
    <citation type="submission" date="2017-02" db="EMBL/GenBank/DDBJ databases">
        <title>Complete genome sequences of Mycobacterium kansasii strains isolated from rhesus macaques.</title>
        <authorList>
            <person name="Panda A."/>
            <person name="Nagaraj S."/>
            <person name="Zhao X."/>
            <person name="Tettelin H."/>
            <person name="Detolla L.J."/>
        </authorList>
    </citation>
    <scope>NUCLEOTIDE SEQUENCE [LARGE SCALE GENOMIC DNA]</scope>
    <source>
        <strain evidence="1 3">11-3469</strain>
        <strain evidence="2 4">11-3813</strain>
    </source>
</reference>
<comment type="caution">
    <text evidence="2">The sequence shown here is derived from an EMBL/GenBank/DDBJ whole genome shotgun (WGS) entry which is preliminary data.</text>
</comment>
<dbReference type="RefSeq" id="WP_254893859.1">
    <property type="nucleotide sequence ID" value="NZ_BLYZ01000002.1"/>
</dbReference>
<evidence type="ECO:0000313" key="1">
    <source>
        <dbReference type="EMBL" id="OOK64043.1"/>
    </source>
</evidence>
<dbReference type="AlphaFoldDB" id="A0A1V3WZH3"/>
<protein>
    <submittedName>
        <fullName evidence="2">Uncharacterized protein</fullName>
    </submittedName>
</protein>
<gene>
    <name evidence="1" type="ORF">BZL29_8343</name>
    <name evidence="2" type="ORF">BZL30_5368</name>
</gene>
<evidence type="ECO:0000313" key="3">
    <source>
        <dbReference type="Proteomes" id="UP000188532"/>
    </source>
</evidence>
<name>A0A1V3WZH3_MYCKA</name>
<organism evidence="2 4">
    <name type="scientific">Mycobacterium kansasii</name>
    <dbReference type="NCBI Taxonomy" id="1768"/>
    <lineage>
        <taxon>Bacteria</taxon>
        <taxon>Bacillati</taxon>
        <taxon>Actinomycetota</taxon>
        <taxon>Actinomycetes</taxon>
        <taxon>Mycobacteriales</taxon>
        <taxon>Mycobacteriaceae</taxon>
        <taxon>Mycobacterium</taxon>
    </lineage>
</organism>
<proteinExistence type="predicted"/>
<dbReference type="EMBL" id="MVBN01000014">
    <property type="protein sequence ID" value="OOK64043.1"/>
    <property type="molecule type" value="Genomic_DNA"/>
</dbReference>
<dbReference type="GeneID" id="79382779"/>
<accession>A0A1V3WZH3</accession>
<dbReference type="Proteomes" id="UP000189229">
    <property type="component" value="Unassembled WGS sequence"/>
</dbReference>
<sequence>MTVVGPPGIDKSLVAREVAALAAGRGVKEYRAFCVRTRNRQSR</sequence>
<dbReference type="Proteomes" id="UP000188532">
    <property type="component" value="Unassembled WGS sequence"/>
</dbReference>
<dbReference type="EMBL" id="MVBM01000005">
    <property type="protein sequence ID" value="OOK72148.1"/>
    <property type="molecule type" value="Genomic_DNA"/>
</dbReference>